<dbReference type="EC" id="2.1.1.37" evidence="1"/>
<evidence type="ECO:0000256" key="2">
    <source>
        <dbReference type="ARBA" id="ARBA00022603"/>
    </source>
</evidence>
<reference evidence="7" key="1">
    <citation type="submission" date="2024-06" db="EMBL/GenBank/DDBJ databases">
        <title>Complete genome of Salinicola endophyticus HNIBRBA4755.</title>
        <authorList>
            <person name="Shin S.Y."/>
            <person name="Kang H."/>
            <person name="Song J."/>
        </authorList>
    </citation>
    <scope>NUCLEOTIDE SEQUENCE</scope>
    <source>
        <strain evidence="7">HNIBRBA4755</strain>
    </source>
</reference>
<dbReference type="Gene3D" id="3.40.50.150">
    <property type="entry name" value="Vaccinia Virus protein VP39"/>
    <property type="match status" value="1"/>
</dbReference>
<evidence type="ECO:0000256" key="5">
    <source>
        <dbReference type="ARBA" id="ARBA00022747"/>
    </source>
</evidence>
<proteinExistence type="predicted"/>
<evidence type="ECO:0000313" key="7">
    <source>
        <dbReference type="EMBL" id="XCJ80849.1"/>
    </source>
</evidence>
<dbReference type="SUPFAM" id="SSF53335">
    <property type="entry name" value="S-adenosyl-L-methionine-dependent methyltransferases"/>
    <property type="match status" value="1"/>
</dbReference>
<dbReference type="PANTHER" id="PTHR10629">
    <property type="entry name" value="CYTOSINE-SPECIFIC METHYLTRANSFERASE"/>
    <property type="match status" value="1"/>
</dbReference>
<dbReference type="InterPro" id="IPR001525">
    <property type="entry name" value="C5_MeTfrase"/>
</dbReference>
<comment type="catalytic activity">
    <reaction evidence="6">
        <text>a 2'-deoxycytidine in DNA + S-adenosyl-L-methionine = a 5-methyl-2'-deoxycytidine in DNA + S-adenosyl-L-homocysteine + H(+)</text>
        <dbReference type="Rhea" id="RHEA:13681"/>
        <dbReference type="Rhea" id="RHEA-COMP:11369"/>
        <dbReference type="Rhea" id="RHEA-COMP:11370"/>
        <dbReference type="ChEBI" id="CHEBI:15378"/>
        <dbReference type="ChEBI" id="CHEBI:57856"/>
        <dbReference type="ChEBI" id="CHEBI:59789"/>
        <dbReference type="ChEBI" id="CHEBI:85452"/>
        <dbReference type="ChEBI" id="CHEBI:85454"/>
        <dbReference type="EC" id="2.1.1.37"/>
    </reaction>
</comment>
<dbReference type="InterPro" id="IPR029063">
    <property type="entry name" value="SAM-dependent_MTases_sf"/>
</dbReference>
<keyword evidence="2 7" id="KW-0489">Methyltransferase</keyword>
<dbReference type="GO" id="GO:0032259">
    <property type="term" value="P:methylation"/>
    <property type="evidence" value="ECO:0007669"/>
    <property type="project" value="UniProtKB-KW"/>
</dbReference>
<accession>A0AB74UGU1</accession>
<protein>
    <recommendedName>
        <fullName evidence="1">DNA (cytosine-5-)-methyltransferase</fullName>
        <ecNumber evidence="1">2.1.1.37</ecNumber>
    </recommendedName>
</protein>
<dbReference type="GO" id="GO:0003886">
    <property type="term" value="F:DNA (cytosine-5-)-methyltransferase activity"/>
    <property type="evidence" value="ECO:0007669"/>
    <property type="project" value="UniProtKB-EC"/>
</dbReference>
<dbReference type="AlphaFoldDB" id="A0AB74UGU1"/>
<dbReference type="GO" id="GO:0003677">
    <property type="term" value="F:DNA binding"/>
    <property type="evidence" value="ECO:0007669"/>
    <property type="project" value="TreeGrafter"/>
</dbReference>
<gene>
    <name evidence="7" type="ORF">ABV408_06590</name>
</gene>
<dbReference type="Gene3D" id="3.90.120.10">
    <property type="entry name" value="DNA Methylase, subunit A, domain 2"/>
    <property type="match status" value="1"/>
</dbReference>
<keyword evidence="4" id="KW-0949">S-adenosyl-L-methionine</keyword>
<dbReference type="EMBL" id="CP159578">
    <property type="protein sequence ID" value="XCJ80849.1"/>
    <property type="molecule type" value="Genomic_DNA"/>
</dbReference>
<evidence type="ECO:0000256" key="4">
    <source>
        <dbReference type="ARBA" id="ARBA00022691"/>
    </source>
</evidence>
<dbReference type="Pfam" id="PF00145">
    <property type="entry name" value="DNA_methylase"/>
    <property type="match status" value="2"/>
</dbReference>
<dbReference type="RefSeq" id="WP_353981657.1">
    <property type="nucleotide sequence ID" value="NZ_CP159578.1"/>
</dbReference>
<sequence length="580" mass="63857">MNAITQLKDWHTQYGLDFDDGINVDLFSGGGGASTGIEMGLKRPVHIAINHDPDAISMHEANHRHAEHYLSDVYEVDPRAAVRGRRVNHLHASPDCTHHSQARGGQSRKRAIRSLSWVVHKWAGTVRPAKITLENVEQILQWSPLVAKRDKSTGRVVTLETITCPETGRKINRVAEPGERVLVGNQFLVPDKRRKGRNWRHFVDGLRAMGYAVQWRTMKACDFGAPTTRARLYMIARCDGVPITWPAPSHAAKPKRGQQRHRAAHECIDWSIPSRSIFDREKPLAAATMRRIAKGVDRFVLDAADPFIVPIANYGGSGDQVQSIREPLRTVTAWPKGGSFAVAAPTLVQTGYGERAGQAPRSLDLDQPLGTVVAGGVKHALATAFMAQMNGGFNETPGHDLRRPTSTVTNKGSQQQLVTAHLMTHRHHSVGTEAGEPLATITAGGGHHSLVECTLSPEHEAGALRVAAFLVNYYGKGTARDLEQPLDTVTTRDRLALVTVWIKGTPYVIVDICLRMLVPRELYRAQGLPDSYIIEHGHDGRRFSKSKQVKFCGNSVSPLPMAAIYRELNRPAERLAQGVA</sequence>
<dbReference type="GO" id="GO:0044027">
    <property type="term" value="P:negative regulation of gene expression via chromosomal CpG island methylation"/>
    <property type="evidence" value="ECO:0007669"/>
    <property type="project" value="TreeGrafter"/>
</dbReference>
<dbReference type="GO" id="GO:0009307">
    <property type="term" value="P:DNA restriction-modification system"/>
    <property type="evidence" value="ECO:0007669"/>
    <property type="project" value="UniProtKB-KW"/>
</dbReference>
<name>A0AB74UGU1_9GAMM</name>
<dbReference type="PANTHER" id="PTHR10629:SF52">
    <property type="entry name" value="DNA (CYTOSINE-5)-METHYLTRANSFERASE 1"/>
    <property type="match status" value="1"/>
</dbReference>
<evidence type="ECO:0000256" key="6">
    <source>
        <dbReference type="ARBA" id="ARBA00047422"/>
    </source>
</evidence>
<organism evidence="7">
    <name type="scientific">Salinicola endophyticus</name>
    <dbReference type="NCBI Taxonomy" id="1949083"/>
    <lineage>
        <taxon>Bacteria</taxon>
        <taxon>Pseudomonadati</taxon>
        <taxon>Pseudomonadota</taxon>
        <taxon>Gammaproteobacteria</taxon>
        <taxon>Oceanospirillales</taxon>
        <taxon>Halomonadaceae</taxon>
        <taxon>Salinicola</taxon>
    </lineage>
</organism>
<keyword evidence="3" id="KW-0808">Transferase</keyword>
<dbReference type="InterPro" id="IPR050390">
    <property type="entry name" value="C5-Methyltransferase"/>
</dbReference>
<evidence type="ECO:0000256" key="1">
    <source>
        <dbReference type="ARBA" id="ARBA00011975"/>
    </source>
</evidence>
<evidence type="ECO:0000256" key="3">
    <source>
        <dbReference type="ARBA" id="ARBA00022679"/>
    </source>
</evidence>
<keyword evidence="5" id="KW-0680">Restriction system</keyword>